<feature type="transmembrane region" description="Helical" evidence="7">
    <location>
        <begin position="12"/>
        <end position="29"/>
    </location>
</feature>
<dbReference type="GO" id="GO:0005783">
    <property type="term" value="C:endoplasmic reticulum"/>
    <property type="evidence" value="ECO:0007669"/>
    <property type="project" value="TreeGrafter"/>
</dbReference>
<organism evidence="9 10">
    <name type="scientific">Oopsacas minuta</name>
    <dbReference type="NCBI Taxonomy" id="111878"/>
    <lineage>
        <taxon>Eukaryota</taxon>
        <taxon>Metazoa</taxon>
        <taxon>Porifera</taxon>
        <taxon>Hexactinellida</taxon>
        <taxon>Hexasterophora</taxon>
        <taxon>Lyssacinosida</taxon>
        <taxon>Leucopsacidae</taxon>
        <taxon>Oopsacas</taxon>
    </lineage>
</organism>
<comment type="domain">
    <text evidence="7">The DHHC domain is required for palmitoyltransferase activity.</text>
</comment>
<feature type="transmembrane region" description="Helical" evidence="7">
    <location>
        <begin position="188"/>
        <end position="207"/>
    </location>
</feature>
<keyword evidence="4 7" id="KW-1133">Transmembrane helix</keyword>
<evidence type="ECO:0000256" key="6">
    <source>
        <dbReference type="ARBA" id="ARBA00023315"/>
    </source>
</evidence>
<keyword evidence="5 7" id="KW-0472">Membrane</keyword>
<dbReference type="Proteomes" id="UP001165289">
    <property type="component" value="Unassembled WGS sequence"/>
</dbReference>
<name>A0AAV7JD76_9METZ</name>
<dbReference type="GO" id="GO:0019706">
    <property type="term" value="F:protein-cysteine S-palmitoyltransferase activity"/>
    <property type="evidence" value="ECO:0007669"/>
    <property type="project" value="UniProtKB-EC"/>
</dbReference>
<evidence type="ECO:0000256" key="5">
    <source>
        <dbReference type="ARBA" id="ARBA00023136"/>
    </source>
</evidence>
<dbReference type="PROSITE" id="PS50216">
    <property type="entry name" value="DHHC"/>
    <property type="match status" value="1"/>
</dbReference>
<dbReference type="AlphaFoldDB" id="A0AAV7JD76"/>
<dbReference type="GO" id="GO:0016020">
    <property type="term" value="C:membrane"/>
    <property type="evidence" value="ECO:0007669"/>
    <property type="project" value="UniProtKB-SubCell"/>
</dbReference>
<dbReference type="InterPro" id="IPR039859">
    <property type="entry name" value="PFA4/ZDH16/20/ERF2-like"/>
</dbReference>
<evidence type="ECO:0000256" key="1">
    <source>
        <dbReference type="ARBA" id="ARBA00004141"/>
    </source>
</evidence>
<protein>
    <recommendedName>
        <fullName evidence="7">Palmitoyltransferase</fullName>
        <ecNumber evidence="7">2.3.1.225</ecNumber>
    </recommendedName>
</protein>
<dbReference type="EC" id="2.3.1.225" evidence="7"/>
<comment type="subcellular location">
    <subcellularLocation>
        <location evidence="1">Membrane</location>
        <topology evidence="1">Multi-pass membrane protein</topology>
    </subcellularLocation>
</comment>
<keyword evidence="2 7" id="KW-0808">Transferase</keyword>
<keyword evidence="10" id="KW-1185">Reference proteome</keyword>
<feature type="transmembrane region" description="Helical" evidence="7">
    <location>
        <begin position="41"/>
        <end position="62"/>
    </location>
</feature>
<comment type="caution">
    <text evidence="9">The sequence shown here is derived from an EMBL/GenBank/DDBJ whole genome shotgun (WGS) entry which is preliminary data.</text>
</comment>
<feature type="transmembrane region" description="Helical" evidence="7">
    <location>
        <begin position="156"/>
        <end position="182"/>
    </location>
</feature>
<evidence type="ECO:0000256" key="2">
    <source>
        <dbReference type="ARBA" id="ARBA00022679"/>
    </source>
</evidence>
<reference evidence="9 10" key="1">
    <citation type="journal article" date="2023" name="BMC Biol.">
        <title>The compact genome of the sponge Oopsacas minuta (Hexactinellida) is lacking key metazoan core genes.</title>
        <authorList>
            <person name="Santini S."/>
            <person name="Schenkelaars Q."/>
            <person name="Jourda C."/>
            <person name="Duchesne M."/>
            <person name="Belahbib H."/>
            <person name="Rocher C."/>
            <person name="Selva M."/>
            <person name="Riesgo A."/>
            <person name="Vervoort M."/>
            <person name="Leys S.P."/>
            <person name="Kodjabachian L."/>
            <person name="Le Bivic A."/>
            <person name="Borchiellini C."/>
            <person name="Claverie J.M."/>
            <person name="Renard E."/>
        </authorList>
    </citation>
    <scope>NUCLEOTIDE SEQUENCE [LARGE SCALE GENOMIC DNA]</scope>
    <source>
        <strain evidence="9">SPO-2</strain>
    </source>
</reference>
<dbReference type="GO" id="GO:0005794">
    <property type="term" value="C:Golgi apparatus"/>
    <property type="evidence" value="ECO:0007669"/>
    <property type="project" value="TreeGrafter"/>
</dbReference>
<evidence type="ECO:0000313" key="10">
    <source>
        <dbReference type="Proteomes" id="UP001165289"/>
    </source>
</evidence>
<proteinExistence type="inferred from homology"/>
<evidence type="ECO:0000256" key="7">
    <source>
        <dbReference type="RuleBase" id="RU079119"/>
    </source>
</evidence>
<gene>
    <name evidence="9" type="ORF">LOD99_12860</name>
</gene>
<evidence type="ECO:0000256" key="4">
    <source>
        <dbReference type="ARBA" id="ARBA00022989"/>
    </source>
</evidence>
<dbReference type="Pfam" id="PF01529">
    <property type="entry name" value="DHHC"/>
    <property type="match status" value="1"/>
</dbReference>
<evidence type="ECO:0000259" key="8">
    <source>
        <dbReference type="Pfam" id="PF01529"/>
    </source>
</evidence>
<comment type="similarity">
    <text evidence="7">Belongs to the DHHC palmitoyltransferase family.</text>
</comment>
<keyword evidence="6 7" id="KW-0012">Acyltransferase</keyword>
<keyword evidence="3 7" id="KW-0812">Transmembrane</keyword>
<dbReference type="InterPro" id="IPR001594">
    <property type="entry name" value="Palmitoyltrfase_DHHC"/>
</dbReference>
<dbReference type="GO" id="GO:0006612">
    <property type="term" value="P:protein targeting to membrane"/>
    <property type="evidence" value="ECO:0007669"/>
    <property type="project" value="TreeGrafter"/>
</dbReference>
<sequence length="277" mass="32065">MPVCRRDLEGIVCLIISYTIYGLAYYIMIGHVIRPNWTGGAWGYINVFTIHTGVLLSLFSYLRATFSNPGMVPLSDVKIDFSDFPSRGRGYLTAYPSQSSGEESHESQENWTMCKSCEAYKPPQAVHCRKCKRCINRRDHHCVWINNCVGGRNKKFFVLFCLYTTLLCFYLLTYSLVSWYIHRHAMETIDIILVIIALLIFLVFGLFTGGTLGDQFLSSIWDNYYSNKWIFINGKRVKKIKRPIKIILQEIFGHRWMCLWLLPCLSPNVSITDTHII</sequence>
<evidence type="ECO:0000313" key="9">
    <source>
        <dbReference type="EMBL" id="KAI6646740.1"/>
    </source>
</evidence>
<dbReference type="EMBL" id="JAKMXF010000354">
    <property type="protein sequence ID" value="KAI6646740.1"/>
    <property type="molecule type" value="Genomic_DNA"/>
</dbReference>
<accession>A0AAV7JD76</accession>
<comment type="catalytic activity">
    <reaction evidence="7">
        <text>L-cysteinyl-[protein] + hexadecanoyl-CoA = S-hexadecanoyl-L-cysteinyl-[protein] + CoA</text>
        <dbReference type="Rhea" id="RHEA:36683"/>
        <dbReference type="Rhea" id="RHEA-COMP:10131"/>
        <dbReference type="Rhea" id="RHEA-COMP:11032"/>
        <dbReference type="ChEBI" id="CHEBI:29950"/>
        <dbReference type="ChEBI" id="CHEBI:57287"/>
        <dbReference type="ChEBI" id="CHEBI:57379"/>
        <dbReference type="ChEBI" id="CHEBI:74151"/>
        <dbReference type="EC" id="2.3.1.225"/>
    </reaction>
</comment>
<dbReference type="PANTHER" id="PTHR22883:SF405">
    <property type="entry name" value="PALMITOYLTRANSFERASE"/>
    <property type="match status" value="1"/>
</dbReference>
<evidence type="ECO:0000256" key="3">
    <source>
        <dbReference type="ARBA" id="ARBA00022692"/>
    </source>
</evidence>
<dbReference type="PANTHER" id="PTHR22883">
    <property type="entry name" value="ZINC FINGER DHHC DOMAIN CONTAINING PROTEIN"/>
    <property type="match status" value="1"/>
</dbReference>
<feature type="domain" description="Palmitoyltransferase DHHC" evidence="8">
    <location>
        <begin position="109"/>
        <end position="224"/>
    </location>
</feature>